<gene>
    <name evidence="2" type="ORF">EVOR1521_LOCUS27649</name>
</gene>
<feature type="region of interest" description="Disordered" evidence="1">
    <location>
        <begin position="422"/>
        <end position="442"/>
    </location>
</feature>
<keyword evidence="3" id="KW-1185">Reference proteome</keyword>
<organism evidence="2 3">
    <name type="scientific">Effrenium voratum</name>
    <dbReference type="NCBI Taxonomy" id="2562239"/>
    <lineage>
        <taxon>Eukaryota</taxon>
        <taxon>Sar</taxon>
        <taxon>Alveolata</taxon>
        <taxon>Dinophyceae</taxon>
        <taxon>Suessiales</taxon>
        <taxon>Symbiodiniaceae</taxon>
        <taxon>Effrenium</taxon>
    </lineage>
</organism>
<feature type="region of interest" description="Disordered" evidence="1">
    <location>
        <begin position="90"/>
        <end position="126"/>
    </location>
</feature>
<dbReference type="AlphaFoldDB" id="A0AA36JI29"/>
<name>A0AA36JI29_9DINO</name>
<proteinExistence type="predicted"/>
<evidence type="ECO:0000313" key="3">
    <source>
        <dbReference type="Proteomes" id="UP001178507"/>
    </source>
</evidence>
<reference evidence="2" key="1">
    <citation type="submission" date="2023-08" db="EMBL/GenBank/DDBJ databases">
        <authorList>
            <person name="Chen Y."/>
            <person name="Shah S."/>
            <person name="Dougan E. K."/>
            <person name="Thang M."/>
            <person name="Chan C."/>
        </authorList>
    </citation>
    <scope>NUCLEOTIDE SEQUENCE</scope>
</reference>
<feature type="compositionally biased region" description="Basic and acidic residues" evidence="1">
    <location>
        <begin position="90"/>
        <end position="118"/>
    </location>
</feature>
<sequence length="442" mass="49776">MSVFFMKNGEELAVYQVQNGAVVNDLNSLKVETPNKELLMSLKKSDLLGLFSSLGLRLTNSSSATKDRIATKIIERFEFLKTRADELAEYEEKKKSDVESSDEEKKKSDDESSDEEKPPAFPPSFGISAYHVTGFEDGKPVLETFKQDEIDDSDNEMNEEMYEFMNSADFQFYLDDPSDFFNKPKEVQVCSAKGDKALFSVVVDVGTTTGSMLKETIKKRIDHISRDSDHATMDVDDFILNDGICNINEYLPLPEHTSRVFVYLRLRGGGKQVLKTSAKKTKALDDLKKSARELASETHVVDDLPFMKQFSEKVEKFAKEVEKSPKNAITMMLECLDVKTLEALQTNMEASKASTFAQKLKHVLNIFFGEEGMKMEEIIQQGQKMTETAGYFVEYALKKDDISAVPFFKMLEVVKSKMQGAEEERAKMNQSANVGGDALMDG</sequence>
<protein>
    <submittedName>
        <fullName evidence="2">Uncharacterized protein</fullName>
    </submittedName>
</protein>
<dbReference type="Proteomes" id="UP001178507">
    <property type="component" value="Unassembled WGS sequence"/>
</dbReference>
<comment type="caution">
    <text evidence="2">The sequence shown here is derived from an EMBL/GenBank/DDBJ whole genome shotgun (WGS) entry which is preliminary data.</text>
</comment>
<evidence type="ECO:0000313" key="2">
    <source>
        <dbReference type="EMBL" id="CAJ1405444.1"/>
    </source>
</evidence>
<accession>A0AA36JI29</accession>
<dbReference type="EMBL" id="CAUJNA010003584">
    <property type="protein sequence ID" value="CAJ1405444.1"/>
    <property type="molecule type" value="Genomic_DNA"/>
</dbReference>
<evidence type="ECO:0000256" key="1">
    <source>
        <dbReference type="SAM" id="MobiDB-lite"/>
    </source>
</evidence>